<organism evidence="1 2">
    <name type="scientific">Thermomonospora cellulosilytica</name>
    <dbReference type="NCBI Taxonomy" id="1411118"/>
    <lineage>
        <taxon>Bacteria</taxon>
        <taxon>Bacillati</taxon>
        <taxon>Actinomycetota</taxon>
        <taxon>Actinomycetes</taxon>
        <taxon>Streptosporangiales</taxon>
        <taxon>Thermomonosporaceae</taxon>
        <taxon>Thermomonospora</taxon>
    </lineage>
</organism>
<proteinExistence type="predicted"/>
<sequence>MEVLFRRNGWGGRGPRPRPELWWRCQRCGWLGCQNLPGERLSPMRRLDGDEAVCFFCGEDESNVASDPWEEDGELRDWVVCLTCGTSNTRRLGPAPRDGAGPD</sequence>
<name>A0A7W3MV66_9ACTN</name>
<comment type="caution">
    <text evidence="1">The sequence shown here is derived from an EMBL/GenBank/DDBJ whole genome shotgun (WGS) entry which is preliminary data.</text>
</comment>
<reference evidence="1 2" key="1">
    <citation type="submission" date="2020-08" db="EMBL/GenBank/DDBJ databases">
        <title>Sequencing the genomes of 1000 actinobacteria strains.</title>
        <authorList>
            <person name="Klenk H.-P."/>
        </authorList>
    </citation>
    <scope>NUCLEOTIDE SEQUENCE [LARGE SCALE GENOMIC DNA]</scope>
    <source>
        <strain evidence="1 2">DSM 45823</strain>
    </source>
</reference>
<keyword evidence="2" id="KW-1185">Reference proteome</keyword>
<dbReference type="Proteomes" id="UP000539313">
    <property type="component" value="Unassembled WGS sequence"/>
</dbReference>
<dbReference type="RefSeq" id="WP_312880884.1">
    <property type="nucleotide sequence ID" value="NZ_JACJII010000001.1"/>
</dbReference>
<gene>
    <name evidence="1" type="ORF">HNR21_001362</name>
</gene>
<accession>A0A7W3MV66</accession>
<evidence type="ECO:0000313" key="1">
    <source>
        <dbReference type="EMBL" id="MBA9002480.1"/>
    </source>
</evidence>
<dbReference type="AlphaFoldDB" id="A0A7W3MV66"/>
<protein>
    <submittedName>
        <fullName evidence="1">Uncharacterized protein</fullName>
    </submittedName>
</protein>
<dbReference type="EMBL" id="JACJII010000001">
    <property type="protein sequence ID" value="MBA9002480.1"/>
    <property type="molecule type" value="Genomic_DNA"/>
</dbReference>
<evidence type="ECO:0000313" key="2">
    <source>
        <dbReference type="Proteomes" id="UP000539313"/>
    </source>
</evidence>